<comment type="similarity">
    <text evidence="10">Belongs to the MurCDEF family. MurF subfamily.</text>
</comment>
<dbReference type="GO" id="GO:0051301">
    <property type="term" value="P:cell division"/>
    <property type="evidence" value="ECO:0007669"/>
    <property type="project" value="UniProtKB-KW"/>
</dbReference>
<dbReference type="Pfam" id="PF02875">
    <property type="entry name" value="Mur_ligase_C"/>
    <property type="match status" value="1"/>
</dbReference>
<evidence type="ECO:0000313" key="16">
    <source>
        <dbReference type="Proteomes" id="UP000569914"/>
    </source>
</evidence>
<feature type="domain" description="Mur ligase N-terminal catalytic" evidence="12">
    <location>
        <begin position="29"/>
        <end position="72"/>
    </location>
</feature>
<dbReference type="Pfam" id="PF01225">
    <property type="entry name" value="Mur_ligase"/>
    <property type="match status" value="1"/>
</dbReference>
<evidence type="ECO:0000256" key="11">
    <source>
        <dbReference type="RuleBase" id="RU004136"/>
    </source>
</evidence>
<dbReference type="AlphaFoldDB" id="A0A7Y9I8U0"/>
<keyword evidence="1 10" id="KW-0963">Cytoplasm</keyword>
<dbReference type="GO" id="GO:0005737">
    <property type="term" value="C:cytoplasm"/>
    <property type="evidence" value="ECO:0007669"/>
    <property type="project" value="UniProtKB-SubCell"/>
</dbReference>
<dbReference type="InterPro" id="IPR013221">
    <property type="entry name" value="Mur_ligase_cen"/>
</dbReference>
<proteinExistence type="inferred from homology"/>
<comment type="catalytic activity">
    <reaction evidence="10 11">
        <text>D-alanyl-D-alanine + UDP-N-acetyl-alpha-D-muramoyl-L-alanyl-gamma-D-glutamyl-meso-2,6-diaminopimelate + ATP = UDP-N-acetyl-alpha-D-muramoyl-L-alanyl-gamma-D-glutamyl-meso-2,6-diaminopimeloyl-D-alanyl-D-alanine + ADP + phosphate + H(+)</text>
        <dbReference type="Rhea" id="RHEA:28374"/>
        <dbReference type="ChEBI" id="CHEBI:15378"/>
        <dbReference type="ChEBI" id="CHEBI:30616"/>
        <dbReference type="ChEBI" id="CHEBI:43474"/>
        <dbReference type="ChEBI" id="CHEBI:57822"/>
        <dbReference type="ChEBI" id="CHEBI:61386"/>
        <dbReference type="ChEBI" id="CHEBI:83905"/>
        <dbReference type="ChEBI" id="CHEBI:456216"/>
        <dbReference type="EC" id="6.3.2.10"/>
    </reaction>
</comment>
<keyword evidence="9 10" id="KW-0961">Cell wall biogenesis/degradation</keyword>
<evidence type="ECO:0000256" key="10">
    <source>
        <dbReference type="HAMAP-Rule" id="MF_02019"/>
    </source>
</evidence>
<dbReference type="PANTHER" id="PTHR43024:SF1">
    <property type="entry name" value="UDP-N-ACETYLMURAMOYL-TRIPEPTIDE--D-ALANYL-D-ALANINE LIGASE"/>
    <property type="match status" value="1"/>
</dbReference>
<comment type="pathway">
    <text evidence="10 11">Cell wall biogenesis; peptidoglycan biosynthesis.</text>
</comment>
<evidence type="ECO:0000256" key="6">
    <source>
        <dbReference type="ARBA" id="ARBA00022960"/>
    </source>
</evidence>
<protein>
    <recommendedName>
        <fullName evidence="10 11">UDP-N-acetylmuramoyl-tripeptide--D-alanyl-D-alanine ligase</fullName>
        <ecNumber evidence="10 11">6.3.2.10</ecNumber>
    </recommendedName>
    <alternativeName>
        <fullName evidence="10">D-alanyl-D-alanine-adding enzyme</fullName>
    </alternativeName>
</protein>
<dbReference type="GO" id="GO:0008360">
    <property type="term" value="P:regulation of cell shape"/>
    <property type="evidence" value="ECO:0007669"/>
    <property type="project" value="UniProtKB-KW"/>
</dbReference>
<dbReference type="PANTHER" id="PTHR43024">
    <property type="entry name" value="UDP-N-ACETYLMURAMOYL-TRIPEPTIDE--D-ALANYL-D-ALANINE LIGASE"/>
    <property type="match status" value="1"/>
</dbReference>
<evidence type="ECO:0000313" key="15">
    <source>
        <dbReference type="EMBL" id="NYE72128.1"/>
    </source>
</evidence>
<dbReference type="EC" id="6.3.2.10" evidence="10 11"/>
<feature type="domain" description="Mur ligase C-terminal" evidence="13">
    <location>
        <begin position="319"/>
        <end position="445"/>
    </location>
</feature>
<evidence type="ECO:0000259" key="14">
    <source>
        <dbReference type="Pfam" id="PF08245"/>
    </source>
</evidence>
<dbReference type="EMBL" id="JACCBU010000001">
    <property type="protein sequence ID" value="NYE72128.1"/>
    <property type="molecule type" value="Genomic_DNA"/>
</dbReference>
<dbReference type="InterPro" id="IPR004101">
    <property type="entry name" value="Mur_ligase_C"/>
</dbReference>
<comment type="function">
    <text evidence="10 11">Involved in cell wall formation. Catalyzes the final step in the synthesis of UDP-N-acetylmuramoyl-pentapeptide, the precursor of murein.</text>
</comment>
<dbReference type="InterPro" id="IPR000713">
    <property type="entry name" value="Mur_ligase_N"/>
</dbReference>
<dbReference type="Proteomes" id="UP000569914">
    <property type="component" value="Unassembled WGS sequence"/>
</dbReference>
<organism evidence="15 16">
    <name type="scientific">Microlunatus parietis</name>
    <dbReference type="NCBI Taxonomy" id="682979"/>
    <lineage>
        <taxon>Bacteria</taxon>
        <taxon>Bacillati</taxon>
        <taxon>Actinomycetota</taxon>
        <taxon>Actinomycetes</taxon>
        <taxon>Propionibacteriales</taxon>
        <taxon>Propionibacteriaceae</taxon>
        <taxon>Microlunatus</taxon>
    </lineage>
</organism>
<dbReference type="GO" id="GO:0005524">
    <property type="term" value="F:ATP binding"/>
    <property type="evidence" value="ECO:0007669"/>
    <property type="project" value="UniProtKB-UniRule"/>
</dbReference>
<evidence type="ECO:0000259" key="13">
    <source>
        <dbReference type="Pfam" id="PF02875"/>
    </source>
</evidence>
<dbReference type="RefSeq" id="WP_218871403.1">
    <property type="nucleotide sequence ID" value="NZ_JACCBU010000001.1"/>
</dbReference>
<keyword evidence="16" id="KW-1185">Reference proteome</keyword>
<keyword evidence="5 10" id="KW-0067">ATP-binding</keyword>
<evidence type="ECO:0000256" key="9">
    <source>
        <dbReference type="ARBA" id="ARBA00023316"/>
    </source>
</evidence>
<feature type="domain" description="Mur ligase central" evidence="14">
    <location>
        <begin position="104"/>
        <end position="296"/>
    </location>
</feature>
<evidence type="ECO:0000259" key="12">
    <source>
        <dbReference type="Pfam" id="PF01225"/>
    </source>
</evidence>
<gene>
    <name evidence="10" type="primary">murF</name>
    <name evidence="15" type="ORF">BKA15_003457</name>
</gene>
<evidence type="ECO:0000256" key="2">
    <source>
        <dbReference type="ARBA" id="ARBA00022598"/>
    </source>
</evidence>
<dbReference type="InterPro" id="IPR051046">
    <property type="entry name" value="MurCDEF_CellWall_CoF430Synth"/>
</dbReference>
<dbReference type="InterPro" id="IPR005863">
    <property type="entry name" value="UDP-N-AcMur_synth"/>
</dbReference>
<sequence>MTAAAIAEATGGHLVAGTDPLLRVTAPASIDSRRVDPGGVFAALLGRHTDGHHHAPAAIAAGAALVLSSRSLAAPAVQVADVTIALGALARHVASHLSATVIGITGSNGKTTTKDLAAQVLAHHGTVTATDGSYNNELGFPLTVLRATTDTRYLVLEMGARGRRHLSYLCDLVTPTVGVVLNVGTAHLGQYPDGQAGIAAAKSELVTGLPAADHGGVAVLNADDPLVAAMAPQTRARALWWSHHPHPTHVHARDVRLTSDGRAGFTLHTPEGAAPVTLSLTGQHHLSNALAAAATAHGLGLDTTLIAQALTNARPRSTGRMQTIVRDDDVTLIHDAYNANPDSMAAALTTLTAMTARRRIAVLGEMAELGAHAAHAHRHLGMLAAHAALDLLVAVGDEHAALIADAARTTGGNLDILAVRDAREAHEVLHRGLRPGDLVLIKASRAAHLEDLVTALSDSRPAAAERGGARLDPG</sequence>
<evidence type="ECO:0000256" key="8">
    <source>
        <dbReference type="ARBA" id="ARBA00023306"/>
    </source>
</evidence>
<evidence type="ECO:0000256" key="1">
    <source>
        <dbReference type="ARBA" id="ARBA00022490"/>
    </source>
</evidence>
<evidence type="ECO:0000256" key="5">
    <source>
        <dbReference type="ARBA" id="ARBA00022840"/>
    </source>
</evidence>
<dbReference type="GO" id="GO:0047480">
    <property type="term" value="F:UDP-N-acetylmuramoyl-tripeptide-D-alanyl-D-alanine ligase activity"/>
    <property type="evidence" value="ECO:0007669"/>
    <property type="project" value="UniProtKB-UniRule"/>
</dbReference>
<dbReference type="GO" id="GO:0071555">
    <property type="term" value="P:cell wall organization"/>
    <property type="evidence" value="ECO:0007669"/>
    <property type="project" value="UniProtKB-KW"/>
</dbReference>
<reference evidence="15 16" key="1">
    <citation type="submission" date="2020-07" db="EMBL/GenBank/DDBJ databases">
        <title>Sequencing the genomes of 1000 actinobacteria strains.</title>
        <authorList>
            <person name="Klenk H.-P."/>
        </authorList>
    </citation>
    <scope>NUCLEOTIDE SEQUENCE [LARGE SCALE GENOMIC DNA]</scope>
    <source>
        <strain evidence="15 16">DSM 22083</strain>
    </source>
</reference>
<dbReference type="SUPFAM" id="SSF63418">
    <property type="entry name" value="MurE/MurF N-terminal domain"/>
    <property type="match status" value="1"/>
</dbReference>
<evidence type="ECO:0000256" key="7">
    <source>
        <dbReference type="ARBA" id="ARBA00022984"/>
    </source>
</evidence>
<dbReference type="UniPathway" id="UPA00219"/>
<dbReference type="Gene3D" id="3.40.1390.10">
    <property type="entry name" value="MurE/MurF, N-terminal domain"/>
    <property type="match status" value="1"/>
</dbReference>
<dbReference type="Gene3D" id="3.90.190.20">
    <property type="entry name" value="Mur ligase, C-terminal domain"/>
    <property type="match status" value="1"/>
</dbReference>
<dbReference type="Gene3D" id="3.40.1190.10">
    <property type="entry name" value="Mur-like, catalytic domain"/>
    <property type="match status" value="1"/>
</dbReference>
<dbReference type="InterPro" id="IPR035911">
    <property type="entry name" value="MurE/MurF_N"/>
</dbReference>
<keyword evidence="8 10" id="KW-0131">Cell cycle</keyword>
<keyword evidence="6 10" id="KW-0133">Cell shape</keyword>
<dbReference type="HAMAP" id="MF_02019">
    <property type="entry name" value="MurF"/>
    <property type="match status" value="1"/>
</dbReference>
<comment type="subcellular location">
    <subcellularLocation>
        <location evidence="10 11">Cytoplasm</location>
    </subcellularLocation>
</comment>
<dbReference type="SUPFAM" id="SSF53244">
    <property type="entry name" value="MurD-like peptide ligases, peptide-binding domain"/>
    <property type="match status" value="1"/>
</dbReference>
<dbReference type="NCBIfam" id="TIGR01143">
    <property type="entry name" value="murF"/>
    <property type="match status" value="1"/>
</dbReference>
<feature type="binding site" evidence="10">
    <location>
        <begin position="106"/>
        <end position="112"/>
    </location>
    <ligand>
        <name>ATP</name>
        <dbReference type="ChEBI" id="CHEBI:30616"/>
    </ligand>
</feature>
<dbReference type="GO" id="GO:0009252">
    <property type="term" value="P:peptidoglycan biosynthetic process"/>
    <property type="evidence" value="ECO:0007669"/>
    <property type="project" value="UniProtKB-UniRule"/>
</dbReference>
<comment type="caution">
    <text evidence="15">The sequence shown here is derived from an EMBL/GenBank/DDBJ whole genome shotgun (WGS) entry which is preliminary data.</text>
</comment>
<dbReference type="InterPro" id="IPR036615">
    <property type="entry name" value="Mur_ligase_C_dom_sf"/>
</dbReference>
<dbReference type="InterPro" id="IPR036565">
    <property type="entry name" value="Mur-like_cat_sf"/>
</dbReference>
<keyword evidence="2 10" id="KW-0436">Ligase</keyword>
<dbReference type="SUPFAM" id="SSF53623">
    <property type="entry name" value="MurD-like peptide ligases, catalytic domain"/>
    <property type="match status" value="1"/>
</dbReference>
<keyword evidence="4 10" id="KW-0547">Nucleotide-binding</keyword>
<dbReference type="Pfam" id="PF08245">
    <property type="entry name" value="Mur_ligase_M"/>
    <property type="match status" value="1"/>
</dbReference>
<keyword evidence="7 10" id="KW-0573">Peptidoglycan synthesis</keyword>
<evidence type="ECO:0000256" key="3">
    <source>
        <dbReference type="ARBA" id="ARBA00022618"/>
    </source>
</evidence>
<name>A0A7Y9I8U0_9ACTN</name>
<accession>A0A7Y9I8U0</accession>
<keyword evidence="3 10" id="KW-0132">Cell division</keyword>
<evidence type="ECO:0000256" key="4">
    <source>
        <dbReference type="ARBA" id="ARBA00022741"/>
    </source>
</evidence>